<accession>A0A7X1FY08</accession>
<dbReference type="Pfam" id="PF13577">
    <property type="entry name" value="SnoaL_4"/>
    <property type="match status" value="1"/>
</dbReference>
<dbReference type="RefSeq" id="WP_185678881.1">
    <property type="nucleotide sequence ID" value="NZ_JACLAX010000006.1"/>
</dbReference>
<proteinExistence type="predicted"/>
<dbReference type="CDD" id="cd00531">
    <property type="entry name" value="NTF2_like"/>
    <property type="match status" value="1"/>
</dbReference>
<protein>
    <submittedName>
        <fullName evidence="2">Nuclear transport factor 2 family protein</fullName>
    </submittedName>
</protein>
<organism evidence="2 3">
    <name type="scientific">Novosphingobium piscinae</name>
    <dbReference type="NCBI Taxonomy" id="1507448"/>
    <lineage>
        <taxon>Bacteria</taxon>
        <taxon>Pseudomonadati</taxon>
        <taxon>Pseudomonadota</taxon>
        <taxon>Alphaproteobacteria</taxon>
        <taxon>Sphingomonadales</taxon>
        <taxon>Sphingomonadaceae</taxon>
        <taxon>Novosphingobium</taxon>
    </lineage>
</organism>
<dbReference type="Gene3D" id="3.10.450.50">
    <property type="match status" value="1"/>
</dbReference>
<dbReference type="AlphaFoldDB" id="A0A7X1FY08"/>
<sequence length="139" mass="14752">MTVCPLEDRLALHDLTVAFAHAVDRMQDAGEVAACFTEDCTIDLTGIGMADVVTGHAGLRGFYAGAFAANSHLAHIVSNLAVTAYDGETAAVRAYVTAMARGKDGGGMTVHGRYYFGARRTADGWRFTGYTMDFLLPPG</sequence>
<evidence type="ECO:0000313" key="3">
    <source>
        <dbReference type="Proteomes" id="UP000551327"/>
    </source>
</evidence>
<evidence type="ECO:0000259" key="1">
    <source>
        <dbReference type="Pfam" id="PF13577"/>
    </source>
</evidence>
<feature type="domain" description="SnoaL-like" evidence="1">
    <location>
        <begin position="6"/>
        <end position="129"/>
    </location>
</feature>
<name>A0A7X1FY08_9SPHN</name>
<gene>
    <name evidence="2" type="ORF">H7F53_07510</name>
</gene>
<dbReference type="InterPro" id="IPR037401">
    <property type="entry name" value="SnoaL-like"/>
</dbReference>
<keyword evidence="3" id="KW-1185">Reference proteome</keyword>
<dbReference type="InterPro" id="IPR032710">
    <property type="entry name" value="NTF2-like_dom_sf"/>
</dbReference>
<reference evidence="2 3" key="1">
    <citation type="submission" date="2020-08" db="EMBL/GenBank/DDBJ databases">
        <title>The genome sequence of type strain Novosphingobium piscinae KCTC 42194.</title>
        <authorList>
            <person name="Liu Y."/>
        </authorList>
    </citation>
    <scope>NUCLEOTIDE SEQUENCE [LARGE SCALE GENOMIC DNA]</scope>
    <source>
        <strain evidence="2 3">KCTC 42194</strain>
    </source>
</reference>
<dbReference type="Proteomes" id="UP000551327">
    <property type="component" value="Unassembled WGS sequence"/>
</dbReference>
<evidence type="ECO:0000313" key="2">
    <source>
        <dbReference type="EMBL" id="MBC2668986.1"/>
    </source>
</evidence>
<dbReference type="SUPFAM" id="SSF54427">
    <property type="entry name" value="NTF2-like"/>
    <property type="match status" value="1"/>
</dbReference>
<dbReference type="EMBL" id="JACLAX010000006">
    <property type="protein sequence ID" value="MBC2668986.1"/>
    <property type="molecule type" value="Genomic_DNA"/>
</dbReference>
<comment type="caution">
    <text evidence="2">The sequence shown here is derived from an EMBL/GenBank/DDBJ whole genome shotgun (WGS) entry which is preliminary data.</text>
</comment>